<comment type="caution">
    <text evidence="1">The sequence shown here is derived from an EMBL/GenBank/DDBJ whole genome shotgun (WGS) entry which is preliminary data.</text>
</comment>
<protein>
    <submittedName>
        <fullName evidence="1">Uncharacterized protein</fullName>
    </submittedName>
</protein>
<sequence length="560" mass="60682">MATPETEETTVVVEAPASGEKAAPEERALVVEAPPAEGGEEVVADANANAGDGTDTSRVEASLPSFKEESYFVADLKEPEKKALQELKEKIEEGIRVNAFQPPKVEAVKDAEPEKGSELVAEAESKEAASEKTEEKTEEQAEAVEAAAEPTLQPSAGTAEAVVVTEPESVPTEAAAPPVSDAATTEAPATEGGSIAAEEVSPDTVIDEDISLWGVPLLPSKGDPNTDVILLKFLRARDSKVGNAFAMLKDTILWRKKFGADSILEEELGTDFEGLAYLHGFDKEGHPVSYNIFGALNDKDLYQKAFGDQSKTEKFLRWRVQLLEKSIELLNFSPGGANALVQVIDLKDSPWPAKKELRLFINQALNLLQDNYPELVVKNVLINVPWYFSALYSIISPFLSQRTKSKFVLVRQGKVTEALLKLIPAEQLPVQYGGLSRLNDEDFGDAVAPVTELVVKAGEKQFIEFEVPAAGGTVLWDFAVLGWDISYGAEFVPSAEGGYTTIVEKTKKITSQEEPVRNAFKASEAGKVILIIDNSASRKKKTAVYRYLVKQPGVVTELAG</sequence>
<dbReference type="Proteomes" id="UP001162992">
    <property type="component" value="Chromosome 6"/>
</dbReference>
<accession>A0ACC2DB46</accession>
<proteinExistence type="predicted"/>
<reference evidence="2" key="1">
    <citation type="journal article" date="2024" name="Proc. Natl. Acad. Sci. U.S.A.">
        <title>Extraordinary preservation of gene collinearity over three hundred million years revealed in homosporous lycophytes.</title>
        <authorList>
            <person name="Li C."/>
            <person name="Wickell D."/>
            <person name="Kuo L.Y."/>
            <person name="Chen X."/>
            <person name="Nie B."/>
            <person name="Liao X."/>
            <person name="Peng D."/>
            <person name="Ji J."/>
            <person name="Jenkins J."/>
            <person name="Williams M."/>
            <person name="Shu S."/>
            <person name="Plott C."/>
            <person name="Barry K."/>
            <person name="Rajasekar S."/>
            <person name="Grimwood J."/>
            <person name="Han X."/>
            <person name="Sun S."/>
            <person name="Hou Z."/>
            <person name="He W."/>
            <person name="Dai G."/>
            <person name="Sun C."/>
            <person name="Schmutz J."/>
            <person name="Leebens-Mack J.H."/>
            <person name="Li F.W."/>
            <person name="Wang L."/>
        </authorList>
    </citation>
    <scope>NUCLEOTIDE SEQUENCE [LARGE SCALE GENOMIC DNA]</scope>
    <source>
        <strain evidence="2">cv. PW_Plant_1</strain>
    </source>
</reference>
<organism evidence="1 2">
    <name type="scientific">Diphasiastrum complanatum</name>
    <name type="common">Issler's clubmoss</name>
    <name type="synonym">Lycopodium complanatum</name>
    <dbReference type="NCBI Taxonomy" id="34168"/>
    <lineage>
        <taxon>Eukaryota</taxon>
        <taxon>Viridiplantae</taxon>
        <taxon>Streptophyta</taxon>
        <taxon>Embryophyta</taxon>
        <taxon>Tracheophyta</taxon>
        <taxon>Lycopodiopsida</taxon>
        <taxon>Lycopodiales</taxon>
        <taxon>Lycopodiaceae</taxon>
        <taxon>Lycopodioideae</taxon>
        <taxon>Diphasiastrum</taxon>
    </lineage>
</organism>
<keyword evidence="2" id="KW-1185">Reference proteome</keyword>
<dbReference type="EMBL" id="CM055097">
    <property type="protein sequence ID" value="KAJ7551408.1"/>
    <property type="molecule type" value="Genomic_DNA"/>
</dbReference>
<evidence type="ECO:0000313" key="1">
    <source>
        <dbReference type="EMBL" id="KAJ7551408.1"/>
    </source>
</evidence>
<evidence type="ECO:0000313" key="2">
    <source>
        <dbReference type="Proteomes" id="UP001162992"/>
    </source>
</evidence>
<gene>
    <name evidence="1" type="ORF">O6H91_06G014000</name>
</gene>
<name>A0ACC2DB46_DIPCM</name>